<dbReference type="Proteomes" id="UP001060215">
    <property type="component" value="Chromosome 12"/>
</dbReference>
<evidence type="ECO:0000313" key="2">
    <source>
        <dbReference type="Proteomes" id="UP001060215"/>
    </source>
</evidence>
<comment type="caution">
    <text evidence="1">The sequence shown here is derived from an EMBL/GenBank/DDBJ whole genome shotgun (WGS) entry which is preliminary data.</text>
</comment>
<keyword evidence="1" id="KW-0489">Methyltransferase</keyword>
<keyword evidence="1" id="KW-0808">Transferase</keyword>
<evidence type="ECO:0000313" key="1">
    <source>
        <dbReference type="EMBL" id="KAI7995762.1"/>
    </source>
</evidence>
<dbReference type="EMBL" id="CM045769">
    <property type="protein sequence ID" value="KAI7995762.1"/>
    <property type="molecule type" value="Genomic_DNA"/>
</dbReference>
<organism evidence="1 2">
    <name type="scientific">Camellia lanceoleosa</name>
    <dbReference type="NCBI Taxonomy" id="1840588"/>
    <lineage>
        <taxon>Eukaryota</taxon>
        <taxon>Viridiplantae</taxon>
        <taxon>Streptophyta</taxon>
        <taxon>Embryophyta</taxon>
        <taxon>Tracheophyta</taxon>
        <taxon>Spermatophyta</taxon>
        <taxon>Magnoliopsida</taxon>
        <taxon>eudicotyledons</taxon>
        <taxon>Gunneridae</taxon>
        <taxon>Pentapetalae</taxon>
        <taxon>asterids</taxon>
        <taxon>Ericales</taxon>
        <taxon>Theaceae</taxon>
        <taxon>Camellia</taxon>
    </lineage>
</organism>
<gene>
    <name evidence="1" type="ORF">LOK49_LG11G02216</name>
</gene>
<accession>A0ACC0G5P0</accession>
<name>A0ACC0G5P0_9ERIC</name>
<keyword evidence="2" id="KW-1185">Reference proteome</keyword>
<proteinExistence type="predicted"/>
<protein>
    <submittedName>
        <fullName evidence="1">Protein-lysine methyltransferase C42C1.13</fullName>
    </submittedName>
</protein>
<sequence length="131" mass="14675">MGIKEFEFAGKKLVIHEFDDVYDSVTGRALTGSWTWDSAIVLSHWMITQGRLDFDFAGKTVLELGAGTGLPGLTAAALGASRVILTDVEPLLPVLRKNVEANGLGDRVEVSRLVWGSEEELGMRWRWWIWW</sequence>
<reference evidence="1 2" key="1">
    <citation type="journal article" date="2022" name="Plant J.">
        <title>Chromosome-level genome of Camellia lanceoleosa provides a valuable resource for understanding genome evolution and self-incompatibility.</title>
        <authorList>
            <person name="Gong W."/>
            <person name="Xiao S."/>
            <person name="Wang L."/>
            <person name="Liao Z."/>
            <person name="Chang Y."/>
            <person name="Mo W."/>
            <person name="Hu G."/>
            <person name="Li W."/>
            <person name="Zhao G."/>
            <person name="Zhu H."/>
            <person name="Hu X."/>
            <person name="Ji K."/>
            <person name="Xiang X."/>
            <person name="Song Q."/>
            <person name="Yuan D."/>
            <person name="Jin S."/>
            <person name="Zhang L."/>
        </authorList>
    </citation>
    <scope>NUCLEOTIDE SEQUENCE [LARGE SCALE GENOMIC DNA]</scope>
    <source>
        <strain evidence="1">SQ_2022a</strain>
    </source>
</reference>